<sequence length="312" mass="32978">MNGMESLVHGQVYSTKAFGSLASIPCFRHDDIGFELDTYTCLPLCSFAHACEGCSLQAGTPEIAIATYARPCGIGRRNEMPWRRLIPRVGMLTTTGPLGTAQAGLPTDALYVVGIWRVWTRTGRASAAEPDSSDRIQHLEERLTALERLVQRLAQQQATVGTSQASPSILIPEGATNHLPNPVPPAAADADAVRAAGAIPVDTATANPTVVTTGGSSLPTGNPISSLFRPSGVSGDHSPMSTAFLSVGAALCSPEFQVTTPRIPVSISARHVFDKMTILVLALSSNPGVENQVSLEHGDREEILYAVLTLLE</sequence>
<reference evidence="1" key="1">
    <citation type="submission" date="2020-07" db="EMBL/GenBank/DDBJ databases">
        <authorList>
            <person name="Lin J."/>
        </authorList>
    </citation>
    <scope>NUCLEOTIDE SEQUENCE</scope>
</reference>
<gene>
    <name evidence="1" type="ORF">CB5_LOCUS9045</name>
</gene>
<evidence type="ECO:0000313" key="1">
    <source>
        <dbReference type="EMBL" id="CAD1825834.1"/>
    </source>
</evidence>
<dbReference type="AlphaFoldDB" id="A0A6V7P5A8"/>
<name>A0A6V7P5A8_ANACO</name>
<proteinExistence type="predicted"/>
<organism evidence="1">
    <name type="scientific">Ananas comosus var. bracteatus</name>
    <name type="common">red pineapple</name>
    <dbReference type="NCBI Taxonomy" id="296719"/>
    <lineage>
        <taxon>Eukaryota</taxon>
        <taxon>Viridiplantae</taxon>
        <taxon>Streptophyta</taxon>
        <taxon>Embryophyta</taxon>
        <taxon>Tracheophyta</taxon>
        <taxon>Spermatophyta</taxon>
        <taxon>Magnoliopsida</taxon>
        <taxon>Liliopsida</taxon>
        <taxon>Poales</taxon>
        <taxon>Bromeliaceae</taxon>
        <taxon>Bromelioideae</taxon>
        <taxon>Ananas</taxon>
    </lineage>
</organism>
<accession>A0A6V7P5A8</accession>
<dbReference type="EMBL" id="LR862145">
    <property type="protein sequence ID" value="CAD1825834.1"/>
    <property type="molecule type" value="Genomic_DNA"/>
</dbReference>
<protein>
    <submittedName>
        <fullName evidence="1">Uncharacterized protein</fullName>
    </submittedName>
</protein>